<comment type="caution">
    <text evidence="5">The sequence shown here is derived from an EMBL/GenBank/DDBJ whole genome shotgun (WGS) entry which is preliminary data.</text>
</comment>
<dbReference type="InterPro" id="IPR029044">
    <property type="entry name" value="Nucleotide-diphossugar_trans"/>
</dbReference>
<feature type="domain" description="Glycosyltransferase 2-like" evidence="4">
    <location>
        <begin position="15"/>
        <end position="172"/>
    </location>
</feature>
<dbReference type="EMBL" id="BAAAYN010000061">
    <property type="protein sequence ID" value="GAA3396899.1"/>
    <property type="molecule type" value="Genomic_DNA"/>
</dbReference>
<keyword evidence="3" id="KW-0808">Transferase</keyword>
<accession>A0ABP6TBM3</accession>
<dbReference type="SUPFAM" id="SSF53448">
    <property type="entry name" value="Nucleotide-diphospho-sugar transferases"/>
    <property type="match status" value="1"/>
</dbReference>
<gene>
    <name evidence="5" type="ORF">GCM10020369_75200</name>
</gene>
<name>A0ABP6TBM3_9ACTN</name>
<dbReference type="Gene3D" id="3.90.550.10">
    <property type="entry name" value="Spore Coat Polysaccharide Biosynthesis Protein SpsA, Chain A"/>
    <property type="match status" value="1"/>
</dbReference>
<keyword evidence="2" id="KW-0328">Glycosyltransferase</keyword>
<sequence length="288" mass="30943">MTVSLAPLRTATTGVVLITRDRRERTLDTLDHLATLPDQPPIVVVDNASTDGTADAVAARHPSVRVLRLDTNQGAVARTLGARLLDTPYLGFSDDDSWWSPGSLSRAAGLMTRYPRLGLIAARALVGPEEREDPLNEVLATSPLGTAADLPGPSVLGFLACASIVRRSAFLEVGGFSPVLHFAGEETLLAIDLSAAGWGVAYVPSVIAHHHPDTGPRVGRNLRQRRNALLTTWLRRPWPVVAAETASLAGRDPEARRALLAALPKLPAALRHRRRLPGRVEHDLTLLS</sequence>
<comment type="similarity">
    <text evidence="1">Belongs to the glycosyltransferase 2 family.</text>
</comment>
<evidence type="ECO:0000256" key="2">
    <source>
        <dbReference type="ARBA" id="ARBA00022676"/>
    </source>
</evidence>
<evidence type="ECO:0000259" key="4">
    <source>
        <dbReference type="Pfam" id="PF00535"/>
    </source>
</evidence>
<reference evidence="6" key="1">
    <citation type="journal article" date="2019" name="Int. J. Syst. Evol. Microbiol.">
        <title>The Global Catalogue of Microorganisms (GCM) 10K type strain sequencing project: providing services to taxonomists for standard genome sequencing and annotation.</title>
        <authorList>
            <consortium name="The Broad Institute Genomics Platform"/>
            <consortium name="The Broad Institute Genome Sequencing Center for Infectious Disease"/>
            <person name="Wu L."/>
            <person name="Ma J."/>
        </authorList>
    </citation>
    <scope>NUCLEOTIDE SEQUENCE [LARGE SCALE GENOMIC DNA]</scope>
    <source>
        <strain evidence="6">JCM 9458</strain>
    </source>
</reference>
<dbReference type="InterPro" id="IPR001173">
    <property type="entry name" value="Glyco_trans_2-like"/>
</dbReference>
<evidence type="ECO:0000313" key="6">
    <source>
        <dbReference type="Proteomes" id="UP001501676"/>
    </source>
</evidence>
<proteinExistence type="inferred from homology"/>
<dbReference type="PANTHER" id="PTHR43685">
    <property type="entry name" value="GLYCOSYLTRANSFERASE"/>
    <property type="match status" value="1"/>
</dbReference>
<keyword evidence="6" id="KW-1185">Reference proteome</keyword>
<protein>
    <submittedName>
        <fullName evidence="5">Glycosyltransferase</fullName>
    </submittedName>
</protein>
<evidence type="ECO:0000256" key="3">
    <source>
        <dbReference type="ARBA" id="ARBA00022679"/>
    </source>
</evidence>
<dbReference type="Pfam" id="PF00535">
    <property type="entry name" value="Glycos_transf_2"/>
    <property type="match status" value="1"/>
</dbReference>
<dbReference type="Proteomes" id="UP001501676">
    <property type="component" value="Unassembled WGS sequence"/>
</dbReference>
<organism evidence="5 6">
    <name type="scientific">Cryptosporangium minutisporangium</name>
    <dbReference type="NCBI Taxonomy" id="113569"/>
    <lineage>
        <taxon>Bacteria</taxon>
        <taxon>Bacillati</taxon>
        <taxon>Actinomycetota</taxon>
        <taxon>Actinomycetes</taxon>
        <taxon>Cryptosporangiales</taxon>
        <taxon>Cryptosporangiaceae</taxon>
        <taxon>Cryptosporangium</taxon>
    </lineage>
</organism>
<evidence type="ECO:0000313" key="5">
    <source>
        <dbReference type="EMBL" id="GAA3396899.1"/>
    </source>
</evidence>
<evidence type="ECO:0000256" key="1">
    <source>
        <dbReference type="ARBA" id="ARBA00006739"/>
    </source>
</evidence>
<dbReference type="RefSeq" id="WP_345733081.1">
    <property type="nucleotide sequence ID" value="NZ_BAAAYN010000061.1"/>
</dbReference>
<dbReference type="PANTHER" id="PTHR43685:SF5">
    <property type="entry name" value="GLYCOSYLTRANSFERASE EPSE-RELATED"/>
    <property type="match status" value="1"/>
</dbReference>
<dbReference type="InterPro" id="IPR050834">
    <property type="entry name" value="Glycosyltransf_2"/>
</dbReference>